<proteinExistence type="predicted"/>
<feature type="chain" id="PRO_5038049556" evidence="1">
    <location>
        <begin position="28"/>
        <end position="143"/>
    </location>
</feature>
<dbReference type="AlphaFoldDB" id="A0A931B4Y6"/>
<sequence>MRTLSKAALVAAVSLTTVLGVTTAAQADTTFTGVNYAGVYQTTADGSGLAQVDWTTGTKTAPAFAHAYIENSHTGYSLNGWLERSTDGGKTWYTVSGVNALNNGSVDSTVQTYDYYDGPGYLARACFQFTSWSGAAVHCSPAI</sequence>
<keyword evidence="3" id="KW-1185">Reference proteome</keyword>
<dbReference type="Proteomes" id="UP000657385">
    <property type="component" value="Unassembled WGS sequence"/>
</dbReference>
<protein>
    <submittedName>
        <fullName evidence="2">Uncharacterized protein</fullName>
    </submittedName>
</protein>
<gene>
    <name evidence="2" type="ORF">I2501_13710</name>
</gene>
<dbReference type="SUPFAM" id="SSF110296">
    <property type="entry name" value="Oligoxyloglucan reducing end-specific cellobiohydrolase"/>
    <property type="match status" value="1"/>
</dbReference>
<dbReference type="EMBL" id="JADPRT010000005">
    <property type="protein sequence ID" value="MBF9069076.1"/>
    <property type="molecule type" value="Genomic_DNA"/>
</dbReference>
<evidence type="ECO:0000256" key="1">
    <source>
        <dbReference type="SAM" id="SignalP"/>
    </source>
</evidence>
<feature type="signal peptide" evidence="1">
    <location>
        <begin position="1"/>
        <end position="27"/>
    </location>
</feature>
<name>A0A931B4Y6_9ACTN</name>
<evidence type="ECO:0000313" key="3">
    <source>
        <dbReference type="Proteomes" id="UP000657385"/>
    </source>
</evidence>
<keyword evidence="1" id="KW-0732">Signal</keyword>
<dbReference type="RefSeq" id="WP_196194252.1">
    <property type="nucleotide sequence ID" value="NZ_JADPRT010000005.1"/>
</dbReference>
<reference evidence="2" key="1">
    <citation type="submission" date="2020-11" db="EMBL/GenBank/DDBJ databases">
        <title>Isolation and identification of active actinomycetes.</title>
        <authorList>
            <person name="Yu B."/>
        </authorList>
    </citation>
    <scope>NUCLEOTIDE SEQUENCE</scope>
    <source>
        <strain evidence="2">NEAU-YB345</strain>
    </source>
</reference>
<evidence type="ECO:0000313" key="2">
    <source>
        <dbReference type="EMBL" id="MBF9069076.1"/>
    </source>
</evidence>
<organism evidence="2 3">
    <name type="scientific">Streptacidiphilus fuscans</name>
    <dbReference type="NCBI Taxonomy" id="2789292"/>
    <lineage>
        <taxon>Bacteria</taxon>
        <taxon>Bacillati</taxon>
        <taxon>Actinomycetota</taxon>
        <taxon>Actinomycetes</taxon>
        <taxon>Kitasatosporales</taxon>
        <taxon>Streptomycetaceae</taxon>
        <taxon>Streptacidiphilus</taxon>
    </lineage>
</organism>
<accession>A0A931B4Y6</accession>
<comment type="caution">
    <text evidence="2">The sequence shown here is derived from an EMBL/GenBank/DDBJ whole genome shotgun (WGS) entry which is preliminary data.</text>
</comment>